<gene>
    <name evidence="4" type="ORF">EKO27_g3631</name>
</gene>
<sequence length="387" mass="43269">MVSLWPWKGDGFSPAEFEKTLATLSTKITNTQAQLEQVRNSSRRIKLLWTLYLAFGYLVYAIVLTLVVGWQNLGPWEWTGMAGGPVLIYVVRTAANAYYTFRLDTLESRLKDRHAERAKTIQKLKDATKYDSTLELLEKYGGSNEKRNKAKKQKDAGEGAPAPDNDGPRKKHRQSIDSSHLAGRTYLPPPPTANIQRPSTASGVAANHQGQFSGSRLEPIPSSAQPQPIEEFAPNAGPLPATYTQHDMNPGPPRWYDRILDLMLGEDETAPKNRIVLICEKCRLVNGQAPPGVKNVAELGAWKCMGCRATNGEMDEGKKIIQEVLSGKKTTRDESRSTDERDSDRSSDVVVKVEREGDDNTQSEAETRRNMQEFRAKRRDKKSQMVP</sequence>
<dbReference type="STRING" id="363999.A0A439DAM4"/>
<comment type="similarity">
    <text evidence="1">Belongs to the lunapark family.</text>
</comment>
<keyword evidence="1" id="KW-1133">Transmembrane helix</keyword>
<comment type="domain">
    <text evidence="1">The C4-type zinc finger motif is necessary both for its ER three-way tubular junction localization and formation.</text>
</comment>
<reference evidence="4 5" key="1">
    <citation type="submission" date="2018-12" db="EMBL/GenBank/DDBJ databases">
        <title>Draft genome sequence of Xylaria grammica IHI A82.</title>
        <authorList>
            <person name="Buettner E."/>
            <person name="Kellner H."/>
        </authorList>
    </citation>
    <scope>NUCLEOTIDE SEQUENCE [LARGE SCALE GENOMIC DNA]</scope>
    <source>
        <strain evidence="4 5">IHI A82</strain>
    </source>
</reference>
<comment type="subcellular location">
    <subcellularLocation>
        <location evidence="1">Endoplasmic reticulum membrane</location>
        <topology evidence="1">Multi-pass membrane protein</topology>
    </subcellularLocation>
</comment>
<dbReference type="GO" id="GO:0008270">
    <property type="term" value="F:zinc ion binding"/>
    <property type="evidence" value="ECO:0007669"/>
    <property type="project" value="UniProtKB-KW"/>
</dbReference>
<keyword evidence="1" id="KW-0862">Zinc</keyword>
<dbReference type="Pfam" id="PF10058">
    <property type="entry name" value="Zn_ribbon_10"/>
    <property type="match status" value="1"/>
</dbReference>
<keyword evidence="1" id="KW-0256">Endoplasmic reticulum</keyword>
<keyword evidence="1" id="KW-0863">Zinc-finger</keyword>
<comment type="caution">
    <text evidence="4">The sequence shown here is derived from an EMBL/GenBank/DDBJ whole genome shotgun (WGS) entry which is preliminary data.</text>
</comment>
<dbReference type="GO" id="GO:0098826">
    <property type="term" value="C:endoplasmic reticulum tubular network membrane"/>
    <property type="evidence" value="ECO:0007669"/>
    <property type="project" value="UniProtKB-UniRule"/>
</dbReference>
<dbReference type="InterPro" id="IPR040115">
    <property type="entry name" value="Lnp"/>
</dbReference>
<keyword evidence="1" id="KW-0479">Metal-binding</keyword>
<dbReference type="PANTHER" id="PTHR22166:SF12">
    <property type="entry name" value="ENDOPLASMIC RETICULUM JUNCTION FORMATION PROTEIN LUNAPARK"/>
    <property type="match status" value="1"/>
</dbReference>
<dbReference type="EMBL" id="RYZI01000079">
    <property type="protein sequence ID" value="RWA11465.1"/>
    <property type="molecule type" value="Genomic_DNA"/>
</dbReference>
<evidence type="ECO:0000259" key="3">
    <source>
        <dbReference type="Pfam" id="PF10058"/>
    </source>
</evidence>
<evidence type="ECO:0000313" key="5">
    <source>
        <dbReference type="Proteomes" id="UP000286045"/>
    </source>
</evidence>
<name>A0A439DAM4_9PEZI</name>
<feature type="domain" description="Lunapark zinc ribbon" evidence="3">
    <location>
        <begin position="255"/>
        <end position="311"/>
    </location>
</feature>
<keyword evidence="1" id="KW-0812">Transmembrane</keyword>
<dbReference type="AlphaFoldDB" id="A0A439DAM4"/>
<comment type="function">
    <text evidence="1">Plays a role in determining ER morphology.</text>
</comment>
<protein>
    <recommendedName>
        <fullName evidence="1">Endoplasmic reticulum junction formation protein lunapark</fullName>
    </recommendedName>
</protein>
<feature type="transmembrane region" description="Helical" evidence="1">
    <location>
        <begin position="47"/>
        <end position="70"/>
    </location>
</feature>
<dbReference type="GO" id="GO:1903373">
    <property type="term" value="P:positive regulation of endoplasmic reticulum tubular network organization"/>
    <property type="evidence" value="ECO:0007669"/>
    <property type="project" value="UniProtKB-UniRule"/>
</dbReference>
<keyword evidence="5" id="KW-1185">Reference proteome</keyword>
<evidence type="ECO:0000313" key="4">
    <source>
        <dbReference type="EMBL" id="RWA11465.1"/>
    </source>
</evidence>
<organism evidence="4 5">
    <name type="scientific">Xylaria grammica</name>
    <dbReference type="NCBI Taxonomy" id="363999"/>
    <lineage>
        <taxon>Eukaryota</taxon>
        <taxon>Fungi</taxon>
        <taxon>Dikarya</taxon>
        <taxon>Ascomycota</taxon>
        <taxon>Pezizomycotina</taxon>
        <taxon>Sordariomycetes</taxon>
        <taxon>Xylariomycetidae</taxon>
        <taxon>Xylariales</taxon>
        <taxon>Xylariaceae</taxon>
        <taxon>Xylaria</taxon>
    </lineage>
</organism>
<dbReference type="InterPro" id="IPR019273">
    <property type="entry name" value="Lunapark_Znf"/>
</dbReference>
<feature type="transmembrane region" description="Helical" evidence="1">
    <location>
        <begin position="82"/>
        <end position="101"/>
    </location>
</feature>
<evidence type="ECO:0000256" key="1">
    <source>
        <dbReference type="RuleBase" id="RU367073"/>
    </source>
</evidence>
<feature type="compositionally biased region" description="Basic and acidic residues" evidence="2">
    <location>
        <begin position="330"/>
        <end position="355"/>
    </location>
</feature>
<keyword evidence="1" id="KW-0472">Membrane</keyword>
<feature type="compositionally biased region" description="Polar residues" evidence="2">
    <location>
        <begin position="193"/>
        <end position="214"/>
    </location>
</feature>
<dbReference type="GO" id="GO:0071788">
    <property type="term" value="P:endoplasmic reticulum tubular network maintenance"/>
    <property type="evidence" value="ECO:0007669"/>
    <property type="project" value="UniProtKB-UniRule"/>
</dbReference>
<feature type="region of interest" description="Disordered" evidence="2">
    <location>
        <begin position="141"/>
        <end position="250"/>
    </location>
</feature>
<evidence type="ECO:0000256" key="2">
    <source>
        <dbReference type="SAM" id="MobiDB-lite"/>
    </source>
</evidence>
<feature type="compositionally biased region" description="Basic and acidic residues" evidence="2">
    <location>
        <begin position="365"/>
        <end position="375"/>
    </location>
</feature>
<proteinExistence type="inferred from homology"/>
<feature type="region of interest" description="Disordered" evidence="2">
    <location>
        <begin position="326"/>
        <end position="387"/>
    </location>
</feature>
<accession>A0A439DAM4</accession>
<dbReference type="PANTHER" id="PTHR22166">
    <property type="entry name" value="ENDOPLASMIC RETICULUM JUNCTION FORMATION PROTEIN LUNAPARK"/>
    <property type="match status" value="1"/>
</dbReference>
<dbReference type="Proteomes" id="UP000286045">
    <property type="component" value="Unassembled WGS sequence"/>
</dbReference>